<evidence type="ECO:0000256" key="4">
    <source>
        <dbReference type="ARBA" id="ARBA00022982"/>
    </source>
</evidence>
<feature type="transmembrane region" description="Helical" evidence="7">
    <location>
        <begin position="130"/>
        <end position="154"/>
    </location>
</feature>
<evidence type="ECO:0000256" key="2">
    <source>
        <dbReference type="ARBA" id="ARBA00022485"/>
    </source>
</evidence>
<dbReference type="InterPro" id="IPR017900">
    <property type="entry name" value="4Fe4S_Fe_S_CS"/>
</dbReference>
<comment type="caution">
    <text evidence="9">The sequence shown here is derived from an EMBL/GenBank/DDBJ whole genome shotgun (WGS) entry which is preliminary data.</text>
</comment>
<evidence type="ECO:0000313" key="10">
    <source>
        <dbReference type="Proteomes" id="UP001524473"/>
    </source>
</evidence>
<organism evidence="9 10">
    <name type="scientific">Neglectibacter timonensis</name>
    <dbReference type="NCBI Taxonomy" id="1776382"/>
    <lineage>
        <taxon>Bacteria</taxon>
        <taxon>Bacillati</taxon>
        <taxon>Bacillota</taxon>
        <taxon>Clostridia</taxon>
        <taxon>Eubacteriales</taxon>
        <taxon>Oscillospiraceae</taxon>
        <taxon>Neglectibacter</taxon>
    </lineage>
</organism>
<keyword evidence="7" id="KW-1133">Transmembrane helix</keyword>
<dbReference type="PANTHER" id="PTHR30176">
    <property type="entry name" value="FERREDOXIN-TYPE PROTEIN NAPH"/>
    <property type="match status" value="1"/>
</dbReference>
<keyword evidence="4" id="KW-0249">Electron transport</keyword>
<feature type="transmembrane region" description="Helical" evidence="7">
    <location>
        <begin position="187"/>
        <end position="209"/>
    </location>
</feature>
<evidence type="ECO:0000259" key="8">
    <source>
        <dbReference type="PROSITE" id="PS51379"/>
    </source>
</evidence>
<keyword evidence="1" id="KW-0813">Transport</keyword>
<dbReference type="SUPFAM" id="SSF54862">
    <property type="entry name" value="4Fe-4S ferredoxins"/>
    <property type="match status" value="1"/>
</dbReference>
<dbReference type="InterPro" id="IPR051684">
    <property type="entry name" value="Electron_Trans/Redox"/>
</dbReference>
<gene>
    <name evidence="9" type="ORF">NE695_02190</name>
</gene>
<sequence>MKVKENTAPRRPKKGIRLWIQIIFAALTNGYVNGFLQSKIYTGPTKAICVPGLNCYSCPGALGACPIGSLQAVIGSRNYQFSFYVIGILVAVGAFCGRFVCGFLCPFGLVQDLLHKIPVPKLKKLPGEKYLKYLKYVVLAVFVLMLPMFAVNIIGQGDPWFCKWICPSGTLLGGIPLVAGNPDLQAAIGWLFDWKVFLLLSIVVLSMFTYRPFCKFLCPLGAIYGVFNPISLYHLRLDEDKCVNCGLCEKTCKMGIDPRKTPNSPECIRCGDCVRACPTGALSKGFGTGKQATAPACTGSCASCSKTCAGSSGLKENRYSDKGKEINK</sequence>
<evidence type="ECO:0000256" key="3">
    <source>
        <dbReference type="ARBA" id="ARBA00022723"/>
    </source>
</evidence>
<dbReference type="RefSeq" id="WP_066867361.1">
    <property type="nucleotide sequence ID" value="NZ_CABKVV010000014.1"/>
</dbReference>
<evidence type="ECO:0000256" key="6">
    <source>
        <dbReference type="ARBA" id="ARBA00023014"/>
    </source>
</evidence>
<dbReference type="Gene3D" id="3.30.70.20">
    <property type="match status" value="2"/>
</dbReference>
<dbReference type="EMBL" id="JANFZH010000003">
    <property type="protein sequence ID" value="MCQ4838722.1"/>
    <property type="molecule type" value="Genomic_DNA"/>
</dbReference>
<accession>A0ABT1RVM2</accession>
<dbReference type="PANTHER" id="PTHR30176:SF3">
    <property type="entry name" value="FERREDOXIN-TYPE PROTEIN NAPH"/>
    <property type="match status" value="1"/>
</dbReference>
<evidence type="ECO:0000256" key="7">
    <source>
        <dbReference type="SAM" id="Phobius"/>
    </source>
</evidence>
<feature type="domain" description="4Fe-4S ferredoxin-type" evidence="8">
    <location>
        <begin position="233"/>
        <end position="256"/>
    </location>
</feature>
<proteinExistence type="predicted"/>
<dbReference type="Proteomes" id="UP001524473">
    <property type="component" value="Unassembled WGS sequence"/>
</dbReference>
<reference evidence="9 10" key="1">
    <citation type="submission" date="2022-06" db="EMBL/GenBank/DDBJ databases">
        <title>Isolation of gut microbiota from human fecal samples.</title>
        <authorList>
            <person name="Pamer E.G."/>
            <person name="Barat B."/>
            <person name="Waligurski E."/>
            <person name="Medina S."/>
            <person name="Paddock L."/>
            <person name="Mostad J."/>
        </authorList>
    </citation>
    <scope>NUCLEOTIDE SEQUENCE [LARGE SCALE GENOMIC DNA]</scope>
    <source>
        <strain evidence="9 10">DFI.9.73</strain>
    </source>
</reference>
<feature type="transmembrane region" description="Helical" evidence="7">
    <location>
        <begin position="18"/>
        <end position="36"/>
    </location>
</feature>
<feature type="domain" description="4Fe-4S ferredoxin-type" evidence="8">
    <location>
        <begin position="258"/>
        <end position="287"/>
    </location>
</feature>
<dbReference type="PROSITE" id="PS00198">
    <property type="entry name" value="4FE4S_FER_1"/>
    <property type="match status" value="1"/>
</dbReference>
<evidence type="ECO:0000256" key="5">
    <source>
        <dbReference type="ARBA" id="ARBA00023004"/>
    </source>
</evidence>
<keyword evidence="2" id="KW-0004">4Fe-4S</keyword>
<keyword evidence="7" id="KW-0472">Membrane</keyword>
<keyword evidence="7" id="KW-0812">Transmembrane</keyword>
<dbReference type="Pfam" id="PF00037">
    <property type="entry name" value="Fer4"/>
    <property type="match status" value="2"/>
</dbReference>
<keyword evidence="3" id="KW-0479">Metal-binding</keyword>
<dbReference type="PROSITE" id="PS51379">
    <property type="entry name" value="4FE4S_FER_2"/>
    <property type="match status" value="2"/>
</dbReference>
<protein>
    <submittedName>
        <fullName evidence="9">4Fe-4S binding protein</fullName>
    </submittedName>
</protein>
<evidence type="ECO:0000313" key="9">
    <source>
        <dbReference type="EMBL" id="MCQ4838722.1"/>
    </source>
</evidence>
<dbReference type="InterPro" id="IPR017896">
    <property type="entry name" value="4Fe4S_Fe-S-bd"/>
</dbReference>
<name>A0ABT1RVM2_9FIRM</name>
<feature type="transmembrane region" description="Helical" evidence="7">
    <location>
        <begin position="83"/>
        <end position="109"/>
    </location>
</feature>
<keyword evidence="5" id="KW-0408">Iron</keyword>
<dbReference type="GeneID" id="90533894"/>
<dbReference type="Pfam" id="PF12801">
    <property type="entry name" value="Fer4_5"/>
    <property type="match status" value="3"/>
</dbReference>
<keyword evidence="6" id="KW-0411">Iron-sulfur</keyword>
<keyword evidence="10" id="KW-1185">Reference proteome</keyword>
<evidence type="ECO:0000256" key="1">
    <source>
        <dbReference type="ARBA" id="ARBA00022448"/>
    </source>
</evidence>